<keyword evidence="6" id="KW-0503">Monooxygenase</keyword>
<dbReference type="OrthoDB" id="3934656at2759"/>
<keyword evidence="9" id="KW-1185">Reference proteome</keyword>
<evidence type="ECO:0000256" key="3">
    <source>
        <dbReference type="ARBA" id="ARBA00022723"/>
    </source>
</evidence>
<dbReference type="InterPro" id="IPR017972">
    <property type="entry name" value="Cyt_P450_CS"/>
</dbReference>
<evidence type="ECO:0000256" key="5">
    <source>
        <dbReference type="PIRSR" id="PIRSR602403-1"/>
    </source>
</evidence>
<dbReference type="EMBL" id="CP089278">
    <property type="protein sequence ID" value="USP79939.1"/>
    <property type="molecule type" value="Genomic_DNA"/>
</dbReference>
<dbReference type="PANTHER" id="PTHR24305:SF232">
    <property type="entry name" value="P450, PUTATIVE (EUROFUNG)-RELATED"/>
    <property type="match status" value="1"/>
</dbReference>
<dbReference type="InterPro" id="IPR036396">
    <property type="entry name" value="Cyt_P450_sf"/>
</dbReference>
<evidence type="ECO:0000256" key="2">
    <source>
        <dbReference type="ARBA" id="ARBA00010617"/>
    </source>
</evidence>
<evidence type="ECO:0008006" key="10">
    <source>
        <dbReference type="Google" id="ProtNLM"/>
    </source>
</evidence>
<evidence type="ECO:0000256" key="7">
    <source>
        <dbReference type="SAM" id="Phobius"/>
    </source>
</evidence>
<dbReference type="PRINTS" id="PR00465">
    <property type="entry name" value="EP450IV"/>
</dbReference>
<dbReference type="Pfam" id="PF00067">
    <property type="entry name" value="p450"/>
    <property type="match status" value="1"/>
</dbReference>
<keyword evidence="7" id="KW-0472">Membrane</keyword>
<comment type="similarity">
    <text evidence="2 6">Belongs to the cytochrome P450 family.</text>
</comment>
<keyword evidence="4 5" id="KW-0408">Iron</keyword>
<dbReference type="InterPro" id="IPR001128">
    <property type="entry name" value="Cyt_P450"/>
</dbReference>
<gene>
    <name evidence="8" type="ORF">yc1106_07213</name>
</gene>
<dbReference type="CDD" id="cd11060">
    <property type="entry name" value="CYP57A1-like"/>
    <property type="match status" value="1"/>
</dbReference>
<evidence type="ECO:0000256" key="1">
    <source>
        <dbReference type="ARBA" id="ARBA00001971"/>
    </source>
</evidence>
<keyword evidence="5 6" id="KW-0349">Heme</keyword>
<dbReference type="AlphaFoldDB" id="A0A9Q8ZED5"/>
<dbReference type="PRINTS" id="PR00385">
    <property type="entry name" value="P450"/>
</dbReference>
<dbReference type="GO" id="GO:0016705">
    <property type="term" value="F:oxidoreductase activity, acting on paired donors, with incorporation or reduction of molecular oxygen"/>
    <property type="evidence" value="ECO:0007669"/>
    <property type="project" value="InterPro"/>
</dbReference>
<comment type="cofactor">
    <cofactor evidence="1 5">
        <name>heme</name>
        <dbReference type="ChEBI" id="CHEBI:30413"/>
    </cofactor>
</comment>
<evidence type="ECO:0000256" key="6">
    <source>
        <dbReference type="RuleBase" id="RU000461"/>
    </source>
</evidence>
<protein>
    <recommendedName>
        <fullName evidence="10">Cytochrome P450</fullName>
    </recommendedName>
</protein>
<dbReference type="PROSITE" id="PS00086">
    <property type="entry name" value="CYTOCHROME_P450"/>
    <property type="match status" value="1"/>
</dbReference>
<feature type="binding site" description="axial binding residue" evidence="5">
    <location>
        <position position="498"/>
    </location>
    <ligand>
        <name>heme</name>
        <dbReference type="ChEBI" id="CHEBI:30413"/>
    </ligand>
    <ligandPart>
        <name>Fe</name>
        <dbReference type="ChEBI" id="CHEBI:18248"/>
    </ligandPart>
</feature>
<dbReference type="InterPro" id="IPR050121">
    <property type="entry name" value="Cytochrome_P450_monoxygenase"/>
</dbReference>
<dbReference type="Gene3D" id="1.10.630.10">
    <property type="entry name" value="Cytochrome P450"/>
    <property type="match status" value="1"/>
</dbReference>
<feature type="transmembrane region" description="Helical" evidence="7">
    <location>
        <begin position="87"/>
        <end position="108"/>
    </location>
</feature>
<feature type="transmembrane region" description="Helical" evidence="7">
    <location>
        <begin position="22"/>
        <end position="43"/>
    </location>
</feature>
<keyword evidence="3 5" id="KW-0479">Metal-binding</keyword>
<dbReference type="GO" id="GO:0020037">
    <property type="term" value="F:heme binding"/>
    <property type="evidence" value="ECO:0007669"/>
    <property type="project" value="InterPro"/>
</dbReference>
<evidence type="ECO:0000313" key="9">
    <source>
        <dbReference type="Proteomes" id="UP001056012"/>
    </source>
</evidence>
<dbReference type="GO" id="GO:0005506">
    <property type="term" value="F:iron ion binding"/>
    <property type="evidence" value="ECO:0007669"/>
    <property type="project" value="InterPro"/>
</dbReference>
<name>A0A9Q8ZED5_CURCL</name>
<dbReference type="PANTHER" id="PTHR24305">
    <property type="entry name" value="CYTOCHROME P450"/>
    <property type="match status" value="1"/>
</dbReference>
<accession>A0A9Q8ZED5</accession>
<dbReference type="SUPFAM" id="SSF48264">
    <property type="entry name" value="Cytochrome P450"/>
    <property type="match status" value="1"/>
</dbReference>
<dbReference type="VEuPathDB" id="FungiDB:yc1106_07213"/>
<organism evidence="8 9">
    <name type="scientific">Curvularia clavata</name>
    <dbReference type="NCBI Taxonomy" id="95742"/>
    <lineage>
        <taxon>Eukaryota</taxon>
        <taxon>Fungi</taxon>
        <taxon>Dikarya</taxon>
        <taxon>Ascomycota</taxon>
        <taxon>Pezizomycotina</taxon>
        <taxon>Dothideomycetes</taxon>
        <taxon>Pleosporomycetidae</taxon>
        <taxon>Pleosporales</taxon>
        <taxon>Pleosporineae</taxon>
        <taxon>Pleosporaceae</taxon>
        <taxon>Curvularia</taxon>
    </lineage>
</organism>
<keyword evidence="6" id="KW-0560">Oxidoreductase</keyword>
<keyword evidence="7" id="KW-0812">Transmembrane</keyword>
<dbReference type="InterPro" id="IPR002403">
    <property type="entry name" value="Cyt_P450_E_grp-IV"/>
</dbReference>
<keyword evidence="7" id="KW-1133">Transmembrane helix</keyword>
<sequence length="553" mass="62282">MPYPSSSISTCTVLHAPAPDTVAWDLLSLLAWAASAVFLSLVTGSSREDHTLRAAIFAWGVAEEQWPADTIPNPGDNHCVTMALAGLLVKAVSLGAVFVITQYVLAYLQSPLKNIPGPFLAKFSNIWRFLNHYGQTHIETQRKLHEQHGDIVRLGPNTVSIADANLIKTIYNTRGTFLKSDYYNALQIENIMDDDLRVFCHHLETRFIKGANKGKTCDIADWISFFAWDFLGDMTWSKRIGFMDQGEDVGDMLGTAERVMRYFSVVGQIPALDKWLGKNPNWPRSLYKFDDFSVAAGFSVERFMERMQNPDLGNGKKDFLNGFLQAKEEHPELVTDNEVIGYMIINVLGGADTLAIVMKGIFYHLLKSPACKARLVQELHSARLSYPTPYTSIEQLPYLDACIKEGLRMHPVVGQLFERIVPASGLTLADGTTLPPGTIVGVNPWVIHYKEDVYGEKPYEFRPERWLRGEKEDVAAFEARIRKMKDADMAFGGGNRVCIGKPLALVEVYKVVATVFGKYQIELEDPSKEWDLHKQWFVWPHNIKVKLSIFDNV</sequence>
<proteinExistence type="inferred from homology"/>
<reference evidence="8" key="1">
    <citation type="submission" date="2021-12" db="EMBL/GenBank/DDBJ databases">
        <title>Curvularia clavata genome.</title>
        <authorList>
            <person name="Cao Y."/>
        </authorList>
    </citation>
    <scope>NUCLEOTIDE SEQUENCE</scope>
    <source>
        <strain evidence="8">Yc1106</strain>
    </source>
</reference>
<evidence type="ECO:0000256" key="4">
    <source>
        <dbReference type="ARBA" id="ARBA00023004"/>
    </source>
</evidence>
<dbReference type="Proteomes" id="UP001056012">
    <property type="component" value="Chromosome 5"/>
</dbReference>
<evidence type="ECO:0000313" key="8">
    <source>
        <dbReference type="EMBL" id="USP79939.1"/>
    </source>
</evidence>
<dbReference type="GO" id="GO:0004497">
    <property type="term" value="F:monooxygenase activity"/>
    <property type="evidence" value="ECO:0007669"/>
    <property type="project" value="UniProtKB-KW"/>
</dbReference>